<dbReference type="InterPro" id="IPR006102">
    <property type="entry name" value="Ig-like_GH2"/>
</dbReference>
<evidence type="ECO:0000256" key="10">
    <source>
        <dbReference type="ARBA" id="ARBA00041614"/>
    </source>
</evidence>
<keyword evidence="6" id="KW-0326">Glycosidase</keyword>
<dbReference type="InterPro" id="IPR017853">
    <property type="entry name" value="GH"/>
</dbReference>
<keyword evidence="7" id="KW-0624">Polysaccharide degradation</keyword>
<dbReference type="SUPFAM" id="SSF51445">
    <property type="entry name" value="(Trans)glycosidases"/>
    <property type="match status" value="1"/>
</dbReference>
<evidence type="ECO:0000256" key="4">
    <source>
        <dbReference type="ARBA" id="ARBA00022801"/>
    </source>
</evidence>
<dbReference type="InterPro" id="IPR013783">
    <property type="entry name" value="Ig-like_fold"/>
</dbReference>
<dbReference type="OrthoDB" id="2866996at2759"/>
<feature type="domain" description="Mannosidase Ig/CBM-like" evidence="12">
    <location>
        <begin position="687"/>
        <end position="783"/>
    </location>
</feature>
<dbReference type="InterPro" id="IPR036156">
    <property type="entry name" value="Beta-gal/glucu_dom_sf"/>
</dbReference>
<dbReference type="GO" id="GO:0000272">
    <property type="term" value="P:polysaccharide catabolic process"/>
    <property type="evidence" value="ECO:0007669"/>
    <property type="project" value="UniProtKB-KW"/>
</dbReference>
<dbReference type="Proteomes" id="UP000070501">
    <property type="component" value="Unassembled WGS sequence"/>
</dbReference>
<dbReference type="FunFam" id="2.60.40.10:FF:001725">
    <property type="entry name" value="Exo-beta-D-glucosaminidase"/>
    <property type="match status" value="1"/>
</dbReference>
<keyword evidence="4 14" id="KW-0378">Hydrolase</keyword>
<dbReference type="Gene3D" id="2.60.40.10">
    <property type="entry name" value="Immunoglobulins"/>
    <property type="match status" value="2"/>
</dbReference>
<evidence type="ECO:0000256" key="6">
    <source>
        <dbReference type="ARBA" id="ARBA00023295"/>
    </source>
</evidence>
<gene>
    <name evidence="14" type="ORF">Micbo1qcDRAFT_218576</name>
</gene>
<dbReference type="SUPFAM" id="SSF49303">
    <property type="entry name" value="beta-Galactosidase/glucuronidase domain"/>
    <property type="match status" value="2"/>
</dbReference>
<reference evidence="15" key="1">
    <citation type="submission" date="2016-02" db="EMBL/GenBank/DDBJ databases">
        <title>Draft genome sequence of Microdochium bolleyi, a fungal endophyte of beachgrass.</title>
        <authorList>
            <consortium name="DOE Joint Genome Institute"/>
            <person name="David A.S."/>
            <person name="May G."/>
            <person name="Haridas S."/>
            <person name="Lim J."/>
            <person name="Wang M."/>
            <person name="Labutti K."/>
            <person name="Lipzen A."/>
            <person name="Barry K."/>
            <person name="Grigoriev I.V."/>
        </authorList>
    </citation>
    <scope>NUCLEOTIDE SEQUENCE [LARGE SCALE GENOMIC DNA]</scope>
    <source>
        <strain evidence="15">J235TASD1</strain>
    </source>
</reference>
<dbReference type="InterPro" id="IPR054593">
    <property type="entry name" value="Beta-mannosidase-like_N2"/>
</dbReference>
<feature type="domain" description="Glycoside hydrolase family 2 immunoglobulin-like beta-sandwich" evidence="11">
    <location>
        <begin position="195"/>
        <end position="299"/>
    </location>
</feature>
<evidence type="ECO:0000259" key="12">
    <source>
        <dbReference type="Pfam" id="PF17786"/>
    </source>
</evidence>
<dbReference type="InterPro" id="IPR008979">
    <property type="entry name" value="Galactose-bd-like_sf"/>
</dbReference>
<evidence type="ECO:0000259" key="11">
    <source>
        <dbReference type="Pfam" id="PF00703"/>
    </source>
</evidence>
<dbReference type="GO" id="GO:0006516">
    <property type="term" value="P:glycoprotein catabolic process"/>
    <property type="evidence" value="ECO:0007669"/>
    <property type="project" value="TreeGrafter"/>
</dbReference>
<dbReference type="InParanoid" id="A0A136IPI9"/>
<dbReference type="Gene3D" id="2.60.120.260">
    <property type="entry name" value="Galactose-binding domain-like"/>
    <property type="match status" value="1"/>
</dbReference>
<organism evidence="14 15">
    <name type="scientific">Microdochium bolleyi</name>
    <dbReference type="NCBI Taxonomy" id="196109"/>
    <lineage>
        <taxon>Eukaryota</taxon>
        <taxon>Fungi</taxon>
        <taxon>Dikarya</taxon>
        <taxon>Ascomycota</taxon>
        <taxon>Pezizomycotina</taxon>
        <taxon>Sordariomycetes</taxon>
        <taxon>Xylariomycetidae</taxon>
        <taxon>Xylariales</taxon>
        <taxon>Microdochiaceae</taxon>
        <taxon>Microdochium</taxon>
    </lineage>
</organism>
<evidence type="ECO:0000256" key="3">
    <source>
        <dbReference type="ARBA" id="ARBA00012754"/>
    </source>
</evidence>
<evidence type="ECO:0000256" key="1">
    <source>
        <dbReference type="ARBA" id="ARBA00000829"/>
    </source>
</evidence>
<evidence type="ECO:0000256" key="5">
    <source>
        <dbReference type="ARBA" id="ARBA00023277"/>
    </source>
</evidence>
<comment type="catalytic activity">
    <reaction evidence="1">
        <text>Hydrolysis of terminal, non-reducing beta-D-mannose residues in beta-D-mannosides.</text>
        <dbReference type="EC" id="3.2.1.25"/>
    </reaction>
</comment>
<dbReference type="STRING" id="196109.A0A136IPI9"/>
<evidence type="ECO:0000313" key="15">
    <source>
        <dbReference type="Proteomes" id="UP000070501"/>
    </source>
</evidence>
<dbReference type="FunFam" id="2.60.120.260:FF:000118">
    <property type="entry name" value="Beta-mannosidase B"/>
    <property type="match status" value="1"/>
</dbReference>
<proteinExistence type="inferred from homology"/>
<dbReference type="Gene3D" id="3.20.20.80">
    <property type="entry name" value="Glycosidases"/>
    <property type="match status" value="1"/>
</dbReference>
<name>A0A136IPI9_9PEZI</name>
<dbReference type="Pfam" id="PF17786">
    <property type="entry name" value="Mannosidase_ig"/>
    <property type="match status" value="1"/>
</dbReference>
<evidence type="ECO:0000256" key="9">
    <source>
        <dbReference type="ARBA" id="ARBA00041069"/>
    </source>
</evidence>
<evidence type="ECO:0000259" key="13">
    <source>
        <dbReference type="Pfam" id="PF22666"/>
    </source>
</evidence>
<dbReference type="Pfam" id="PF22666">
    <property type="entry name" value="Glyco_hydro_2_N2"/>
    <property type="match status" value="1"/>
</dbReference>
<comment type="pathway">
    <text evidence="2">Glycan metabolism; N-glycan degradation.</text>
</comment>
<comment type="similarity">
    <text evidence="8">Belongs to the glycosyl hydrolase 2 family. Beta-mannosidase B subfamily.</text>
</comment>
<protein>
    <recommendedName>
        <fullName evidence="9">Beta-mannosidase B</fullName>
        <ecNumber evidence="3">3.2.1.25</ecNumber>
    </recommendedName>
    <alternativeName>
        <fullName evidence="10">Mannanase B</fullName>
    </alternativeName>
</protein>
<evidence type="ECO:0000256" key="2">
    <source>
        <dbReference type="ARBA" id="ARBA00004740"/>
    </source>
</evidence>
<evidence type="ECO:0000313" key="14">
    <source>
        <dbReference type="EMBL" id="KXJ86824.1"/>
    </source>
</evidence>
<dbReference type="PANTHER" id="PTHR43730:SF1">
    <property type="entry name" value="BETA-MANNOSIDASE"/>
    <property type="match status" value="1"/>
</dbReference>
<dbReference type="EC" id="3.2.1.25" evidence="3"/>
<dbReference type="PANTHER" id="PTHR43730">
    <property type="entry name" value="BETA-MANNOSIDASE"/>
    <property type="match status" value="1"/>
</dbReference>
<evidence type="ECO:0000256" key="7">
    <source>
        <dbReference type="ARBA" id="ARBA00023326"/>
    </source>
</evidence>
<keyword evidence="15" id="KW-1185">Reference proteome</keyword>
<dbReference type="GO" id="GO:0004567">
    <property type="term" value="F:beta-mannosidase activity"/>
    <property type="evidence" value="ECO:0007669"/>
    <property type="project" value="UniProtKB-EC"/>
</dbReference>
<evidence type="ECO:0000256" key="8">
    <source>
        <dbReference type="ARBA" id="ARBA00038429"/>
    </source>
</evidence>
<dbReference type="SUPFAM" id="SSF49785">
    <property type="entry name" value="Galactose-binding domain-like"/>
    <property type="match status" value="1"/>
</dbReference>
<accession>A0A136IPI9</accession>
<dbReference type="FunFam" id="3.20.20.80:FF:000050">
    <property type="entry name" value="Beta-mannosidase B"/>
    <property type="match status" value="1"/>
</dbReference>
<feature type="domain" description="Beta-mannosidase-like galactose-binding" evidence="13">
    <location>
        <begin position="13"/>
        <end position="186"/>
    </location>
</feature>
<dbReference type="EMBL" id="KQ964265">
    <property type="protein sequence ID" value="KXJ86824.1"/>
    <property type="molecule type" value="Genomic_DNA"/>
</dbReference>
<dbReference type="AlphaFoldDB" id="A0A136IPI9"/>
<keyword evidence="5" id="KW-0119">Carbohydrate metabolism</keyword>
<dbReference type="InterPro" id="IPR041447">
    <property type="entry name" value="Mannosidase_ig"/>
</dbReference>
<dbReference type="Pfam" id="PF00703">
    <property type="entry name" value="Glyco_hydro_2"/>
    <property type="match status" value="1"/>
</dbReference>
<sequence>MSLRKVTPVRDKWQFKRNDEDDQEFLSVSQFPTQVHLDLLHHKKIPDPNIGKNELDVQWVGEVEWVYKTSFATPEIHTGEKAVLAFEGLDTFATVTLNGQVILETDNMFVPERVEVTRLLNSGSQENDLVIHFASASERGQQLVDKHPDHTWVCANGDVSRLPVRKAQYHWGWDWGPKLLTAGPWRPISLEVYSARISDLYTETEVDDSLKSANVVAQAVIEGDASAVRFDASIDGQVIASETVRVSDNAHATATFAVRNPRLWWPRGYGEQPLYTVEATLLGPDDAKVDTATKRIGLRKAEVIQTPFSDGTPGSSFFFRINNEPIFCGGSNWIPADNFICRVSDEKYYDWVKLVADGNQVMLRVWAGGIYEQEALYNACDEMGILVWQDFMFGCGNYPAFPEFLESVKREAVENIRLLRHHPSIVIWAGNNEDYQIAEDNKLTYDWEDKDPQSWLKTNFPARYIYESLLPSVCKEMIPDTFYHPGSPWGAPKQSSDLTVGDVHQWNIWHGSQLRYQEAAKLTGRFISEFGMEAFPSVKTIDGYLPLGKDDPDRYPQSATVDFHNKADGHERRLALYLVENMRYTVASLEDYVYSTQLMQAECLSSCYRIWRREWAGVGKEKCAGVLVWQINDCWPVTSWAICDYHLHPKHAYHAIARELRPITIGLERTVTERQRKGNLGRPEQLTQFRVWGSNLTLRSETLYCTIRYWVIKTGEELSSPKLSTSCTLRPNQSTEIAIIDFDDAIRAKEEKESAQIVVGAYLTTQDGTQIARYIDWPQPLKYVHFAEPKKLEAKLSDDLRSIEVSAEVPVKGVALECEDDGVKLLDNLVDIVPGERVKIGVQGAGKGTKFELKCLNLIK</sequence>
<dbReference type="InterPro" id="IPR050887">
    <property type="entry name" value="Beta-mannosidase_GH2"/>
</dbReference>